<evidence type="ECO:0000256" key="2">
    <source>
        <dbReference type="ARBA" id="ARBA00034247"/>
    </source>
</evidence>
<dbReference type="PANTHER" id="PTHR45138:SF9">
    <property type="entry name" value="DIGUANYLATE CYCLASE DGCM-RELATED"/>
    <property type="match status" value="1"/>
</dbReference>
<dbReference type="InterPro" id="IPR043128">
    <property type="entry name" value="Rev_trsase/Diguanyl_cyclase"/>
</dbReference>
<keyword evidence="6" id="KW-1185">Reference proteome</keyword>
<dbReference type="Pfam" id="PF00989">
    <property type="entry name" value="PAS"/>
    <property type="match status" value="1"/>
</dbReference>
<dbReference type="NCBIfam" id="TIGR00254">
    <property type="entry name" value="GGDEF"/>
    <property type="match status" value="1"/>
</dbReference>
<dbReference type="InterPro" id="IPR013767">
    <property type="entry name" value="PAS_fold"/>
</dbReference>
<evidence type="ECO:0000259" key="4">
    <source>
        <dbReference type="PROSITE" id="PS50887"/>
    </source>
</evidence>
<dbReference type="SMART" id="SM00091">
    <property type="entry name" value="PAS"/>
    <property type="match status" value="1"/>
</dbReference>
<comment type="catalytic activity">
    <reaction evidence="2">
        <text>2 GTP = 3',3'-c-di-GMP + 2 diphosphate</text>
        <dbReference type="Rhea" id="RHEA:24898"/>
        <dbReference type="ChEBI" id="CHEBI:33019"/>
        <dbReference type="ChEBI" id="CHEBI:37565"/>
        <dbReference type="ChEBI" id="CHEBI:58805"/>
        <dbReference type="EC" id="2.7.7.65"/>
    </reaction>
</comment>
<dbReference type="PROSITE" id="PS50887">
    <property type="entry name" value="GGDEF"/>
    <property type="match status" value="1"/>
</dbReference>
<dbReference type="Pfam" id="PF00990">
    <property type="entry name" value="GGDEF"/>
    <property type="match status" value="1"/>
</dbReference>
<dbReference type="RefSeq" id="WP_123014157.1">
    <property type="nucleotide sequence ID" value="NZ_AP024912.1"/>
</dbReference>
<evidence type="ECO:0000259" key="3">
    <source>
        <dbReference type="PROSITE" id="PS50112"/>
    </source>
</evidence>
<protein>
    <recommendedName>
        <fullName evidence="1">diguanylate cyclase</fullName>
        <ecNumber evidence="1">2.7.7.65</ecNumber>
    </recommendedName>
</protein>
<evidence type="ECO:0000313" key="5">
    <source>
        <dbReference type="EMBL" id="MFC3024925.1"/>
    </source>
</evidence>
<dbReference type="SMART" id="SM00267">
    <property type="entry name" value="GGDEF"/>
    <property type="match status" value="1"/>
</dbReference>
<dbReference type="CDD" id="cd00130">
    <property type="entry name" value="PAS"/>
    <property type="match status" value="1"/>
</dbReference>
<evidence type="ECO:0000313" key="6">
    <source>
        <dbReference type="Proteomes" id="UP001595384"/>
    </source>
</evidence>
<dbReference type="InterPro" id="IPR000160">
    <property type="entry name" value="GGDEF_dom"/>
</dbReference>
<dbReference type="PANTHER" id="PTHR45138">
    <property type="entry name" value="REGULATORY COMPONENTS OF SENSORY TRANSDUCTION SYSTEM"/>
    <property type="match status" value="1"/>
</dbReference>
<dbReference type="InterPro" id="IPR000014">
    <property type="entry name" value="PAS"/>
</dbReference>
<name>A0ABV7CA13_9VIBR</name>
<organism evidence="5 6">
    <name type="scientific">Vibrio zhugei</name>
    <dbReference type="NCBI Taxonomy" id="2479546"/>
    <lineage>
        <taxon>Bacteria</taxon>
        <taxon>Pseudomonadati</taxon>
        <taxon>Pseudomonadota</taxon>
        <taxon>Gammaproteobacteria</taxon>
        <taxon>Vibrionales</taxon>
        <taxon>Vibrionaceae</taxon>
        <taxon>Vibrio</taxon>
    </lineage>
</organism>
<dbReference type="InterPro" id="IPR035965">
    <property type="entry name" value="PAS-like_dom_sf"/>
</dbReference>
<dbReference type="SUPFAM" id="SSF55073">
    <property type="entry name" value="Nucleotide cyclase"/>
    <property type="match status" value="1"/>
</dbReference>
<proteinExistence type="predicted"/>
<dbReference type="Proteomes" id="UP001595384">
    <property type="component" value="Unassembled WGS sequence"/>
</dbReference>
<evidence type="ECO:0000256" key="1">
    <source>
        <dbReference type="ARBA" id="ARBA00012528"/>
    </source>
</evidence>
<dbReference type="PROSITE" id="PS50112">
    <property type="entry name" value="PAS"/>
    <property type="match status" value="1"/>
</dbReference>
<dbReference type="CDD" id="cd01949">
    <property type="entry name" value="GGDEF"/>
    <property type="match status" value="1"/>
</dbReference>
<dbReference type="EMBL" id="JBHRSE010000095">
    <property type="protein sequence ID" value="MFC3024925.1"/>
    <property type="molecule type" value="Genomic_DNA"/>
</dbReference>
<gene>
    <name evidence="5" type="ORF">ACFODT_13995</name>
</gene>
<feature type="domain" description="PAS" evidence="3">
    <location>
        <begin position="3"/>
        <end position="48"/>
    </location>
</feature>
<dbReference type="SUPFAM" id="SSF55785">
    <property type="entry name" value="PYP-like sensor domain (PAS domain)"/>
    <property type="match status" value="1"/>
</dbReference>
<dbReference type="InterPro" id="IPR050469">
    <property type="entry name" value="Diguanylate_Cyclase"/>
</dbReference>
<dbReference type="NCBIfam" id="TIGR00229">
    <property type="entry name" value="sensory_box"/>
    <property type="match status" value="1"/>
</dbReference>
<dbReference type="InterPro" id="IPR029787">
    <property type="entry name" value="Nucleotide_cyclase"/>
</dbReference>
<reference evidence="6" key="1">
    <citation type="journal article" date="2019" name="Int. J. Syst. Evol. Microbiol.">
        <title>The Global Catalogue of Microorganisms (GCM) 10K type strain sequencing project: providing services to taxonomists for standard genome sequencing and annotation.</title>
        <authorList>
            <consortium name="The Broad Institute Genomics Platform"/>
            <consortium name="The Broad Institute Genome Sequencing Center for Infectious Disease"/>
            <person name="Wu L."/>
            <person name="Ma J."/>
        </authorList>
    </citation>
    <scope>NUCLEOTIDE SEQUENCE [LARGE SCALE GENOMIC DNA]</scope>
    <source>
        <strain evidence="6">KCTC 62784</strain>
    </source>
</reference>
<sequence>MTDTRVYEAIVKNATDAVIVTDFEGNITLWNQSAEDIFGYSEGEVLGKYVHDVLPVHELRERADTAFRKFQVNRGHGPLIGKGIHVKGLTKQGKPIHVHFSPNVIELNGETIIYVFIRDITEIIELQEKLRVQSTTDELTGVFNRRAFLDNFKKAFNLAQRKSLPLSLLLFDIDFFKKVNDQFGHQTGDLVIKLFAQSVSGMIRDEDIFGRVGGEEFYLALPATSALDALEIAERIRKAIELLEIPTNSTNLRITTSIGLTSATANDTTAK</sequence>
<accession>A0ABV7CA13</accession>
<comment type="caution">
    <text evidence="5">The sequence shown here is derived from an EMBL/GenBank/DDBJ whole genome shotgun (WGS) entry which is preliminary data.</text>
</comment>
<dbReference type="Gene3D" id="3.30.70.270">
    <property type="match status" value="1"/>
</dbReference>
<feature type="domain" description="GGDEF" evidence="4">
    <location>
        <begin position="164"/>
        <end position="271"/>
    </location>
</feature>
<dbReference type="Gene3D" id="3.30.450.20">
    <property type="entry name" value="PAS domain"/>
    <property type="match status" value="1"/>
</dbReference>
<dbReference type="EC" id="2.7.7.65" evidence="1"/>